<dbReference type="SUPFAM" id="SSF51120">
    <property type="entry name" value="beta-Roll"/>
    <property type="match status" value="1"/>
</dbReference>
<gene>
    <name evidence="1" type="ORF">OE747_23045</name>
</gene>
<sequence length="123" mass="13156">GNDFVNGGFGSDRINGGSGADKFFHIGVFGHGNDWVQDYNAAEGDVLLFGNAAATRGQFQVNFAHTENDVGERSGNDDVQEAFVIYRPTGQIMWALVDGAGQGSINLQIGSDVFDLRLPFEGL</sequence>
<dbReference type="Proteomes" id="UP001320899">
    <property type="component" value="Unassembled WGS sequence"/>
</dbReference>
<accession>A0ABT3ARA1</accession>
<dbReference type="InterPro" id="IPR011049">
    <property type="entry name" value="Serralysin-like_metalloprot_C"/>
</dbReference>
<keyword evidence="2" id="KW-1185">Reference proteome</keyword>
<dbReference type="InterPro" id="IPR001343">
    <property type="entry name" value="Hemolysn_Ca-bd"/>
</dbReference>
<dbReference type="Gene3D" id="2.150.10.10">
    <property type="entry name" value="Serralysin-like metalloprotease, C-terminal"/>
    <property type="match status" value="1"/>
</dbReference>
<evidence type="ECO:0000313" key="2">
    <source>
        <dbReference type="Proteomes" id="UP001320899"/>
    </source>
</evidence>
<comment type="caution">
    <text evidence="1">The sequence shown here is derived from an EMBL/GenBank/DDBJ whole genome shotgun (WGS) entry which is preliminary data.</text>
</comment>
<dbReference type="Pfam" id="PF00353">
    <property type="entry name" value="HemolysinCabind"/>
    <property type="match status" value="1"/>
</dbReference>
<reference evidence="1 2" key="1">
    <citation type="submission" date="2022-10" db="EMBL/GenBank/DDBJ databases">
        <title>Ruegeria sp. nov., isolated from ocean surface sediments.</title>
        <authorList>
            <person name="He W."/>
            <person name="Xue H.-P."/>
            <person name="Zhang D.-F."/>
        </authorList>
    </citation>
    <scope>NUCLEOTIDE SEQUENCE [LARGE SCALE GENOMIC DNA]</scope>
    <source>
        <strain evidence="1 2">XHP0148</strain>
    </source>
</reference>
<proteinExistence type="predicted"/>
<dbReference type="EMBL" id="JAOWLB010000031">
    <property type="protein sequence ID" value="MCV2891208.1"/>
    <property type="molecule type" value="Genomic_DNA"/>
</dbReference>
<feature type="non-terminal residue" evidence="1">
    <location>
        <position position="1"/>
    </location>
</feature>
<evidence type="ECO:0000313" key="1">
    <source>
        <dbReference type="EMBL" id="MCV2891208.1"/>
    </source>
</evidence>
<protein>
    <submittedName>
        <fullName evidence="1">Uncharacterized protein</fullName>
    </submittedName>
</protein>
<organism evidence="1 2">
    <name type="scientific">Ruegeria aquimaris</name>
    <dbReference type="NCBI Taxonomy" id="2984333"/>
    <lineage>
        <taxon>Bacteria</taxon>
        <taxon>Pseudomonadati</taxon>
        <taxon>Pseudomonadota</taxon>
        <taxon>Alphaproteobacteria</taxon>
        <taxon>Rhodobacterales</taxon>
        <taxon>Roseobacteraceae</taxon>
        <taxon>Ruegeria</taxon>
    </lineage>
</organism>
<name>A0ABT3ARA1_9RHOB</name>